<proteinExistence type="predicted"/>
<reference evidence="2" key="2">
    <citation type="journal article" date="2015" name="Fish Shellfish Immunol.">
        <title>Early steps in the European eel (Anguilla anguilla)-Vibrio vulnificus interaction in the gills: Role of the RtxA13 toxin.</title>
        <authorList>
            <person name="Callol A."/>
            <person name="Pajuelo D."/>
            <person name="Ebbesson L."/>
            <person name="Teles M."/>
            <person name="MacKenzie S."/>
            <person name="Amaro C."/>
        </authorList>
    </citation>
    <scope>NUCLEOTIDE SEQUENCE</scope>
</reference>
<sequence>MSLWNRFIAIVGITVLISFATVTKNKYVRELHQTANNSFIFFKKRTVSYFGSVSFISSFWLLVYW</sequence>
<evidence type="ECO:0000313" key="2">
    <source>
        <dbReference type="EMBL" id="JAH36214.1"/>
    </source>
</evidence>
<dbReference type="AlphaFoldDB" id="A0A0E9S450"/>
<keyword evidence="1" id="KW-0812">Transmembrane</keyword>
<name>A0A0E9S450_ANGAN</name>
<accession>A0A0E9S450</accession>
<feature type="transmembrane region" description="Helical" evidence="1">
    <location>
        <begin position="6"/>
        <end position="25"/>
    </location>
</feature>
<keyword evidence="1" id="KW-0472">Membrane</keyword>
<evidence type="ECO:0000256" key="1">
    <source>
        <dbReference type="SAM" id="Phobius"/>
    </source>
</evidence>
<reference evidence="2" key="1">
    <citation type="submission" date="2014-11" db="EMBL/GenBank/DDBJ databases">
        <authorList>
            <person name="Amaro Gonzalez C."/>
        </authorList>
    </citation>
    <scope>NUCLEOTIDE SEQUENCE</scope>
</reference>
<dbReference type="EMBL" id="GBXM01072363">
    <property type="protein sequence ID" value="JAH36214.1"/>
    <property type="molecule type" value="Transcribed_RNA"/>
</dbReference>
<organism evidence="2">
    <name type="scientific">Anguilla anguilla</name>
    <name type="common">European freshwater eel</name>
    <name type="synonym">Muraena anguilla</name>
    <dbReference type="NCBI Taxonomy" id="7936"/>
    <lineage>
        <taxon>Eukaryota</taxon>
        <taxon>Metazoa</taxon>
        <taxon>Chordata</taxon>
        <taxon>Craniata</taxon>
        <taxon>Vertebrata</taxon>
        <taxon>Euteleostomi</taxon>
        <taxon>Actinopterygii</taxon>
        <taxon>Neopterygii</taxon>
        <taxon>Teleostei</taxon>
        <taxon>Anguilliformes</taxon>
        <taxon>Anguillidae</taxon>
        <taxon>Anguilla</taxon>
    </lineage>
</organism>
<keyword evidence="1" id="KW-1133">Transmembrane helix</keyword>
<feature type="transmembrane region" description="Helical" evidence="1">
    <location>
        <begin position="46"/>
        <end position="64"/>
    </location>
</feature>
<protein>
    <submittedName>
        <fullName evidence="2">Uncharacterized protein</fullName>
    </submittedName>
</protein>